<feature type="region of interest" description="Disordered" evidence="1">
    <location>
        <begin position="103"/>
        <end position="123"/>
    </location>
</feature>
<sequence length="123" mass="14384">MIYANTMSCCVVYIKTHFPFTECEDCVNRWQYDRCPENFHPVPLHHHFRPGGKTLFGKLFRNNQLLHRFISCEPGNKCKIRTIQSLSVAREEKNILLERSLGGKKAKNWQSSEASLQKNRENS</sequence>
<organism evidence="2 3">
    <name type="scientific">Caerostris extrusa</name>
    <name type="common">Bark spider</name>
    <name type="synonym">Caerostris bankana</name>
    <dbReference type="NCBI Taxonomy" id="172846"/>
    <lineage>
        <taxon>Eukaryota</taxon>
        <taxon>Metazoa</taxon>
        <taxon>Ecdysozoa</taxon>
        <taxon>Arthropoda</taxon>
        <taxon>Chelicerata</taxon>
        <taxon>Arachnida</taxon>
        <taxon>Araneae</taxon>
        <taxon>Araneomorphae</taxon>
        <taxon>Entelegynae</taxon>
        <taxon>Araneoidea</taxon>
        <taxon>Araneidae</taxon>
        <taxon>Caerostris</taxon>
    </lineage>
</organism>
<protein>
    <submittedName>
        <fullName evidence="2">Uncharacterized protein</fullName>
    </submittedName>
</protein>
<comment type="caution">
    <text evidence="2">The sequence shown here is derived from an EMBL/GenBank/DDBJ whole genome shotgun (WGS) entry which is preliminary data.</text>
</comment>
<keyword evidence="3" id="KW-1185">Reference proteome</keyword>
<proteinExistence type="predicted"/>
<dbReference type="EMBL" id="BPLR01008666">
    <property type="protein sequence ID" value="GIY26304.1"/>
    <property type="molecule type" value="Genomic_DNA"/>
</dbReference>
<gene>
    <name evidence="2" type="ORF">CEXT_187001</name>
</gene>
<name>A0AAV4S044_CAEEX</name>
<feature type="compositionally biased region" description="Polar residues" evidence="1">
    <location>
        <begin position="108"/>
        <end position="117"/>
    </location>
</feature>
<evidence type="ECO:0000313" key="3">
    <source>
        <dbReference type="Proteomes" id="UP001054945"/>
    </source>
</evidence>
<dbReference type="AlphaFoldDB" id="A0AAV4S044"/>
<evidence type="ECO:0000313" key="2">
    <source>
        <dbReference type="EMBL" id="GIY26304.1"/>
    </source>
</evidence>
<dbReference type="Proteomes" id="UP001054945">
    <property type="component" value="Unassembled WGS sequence"/>
</dbReference>
<reference evidence="2 3" key="1">
    <citation type="submission" date="2021-06" db="EMBL/GenBank/DDBJ databases">
        <title>Caerostris extrusa draft genome.</title>
        <authorList>
            <person name="Kono N."/>
            <person name="Arakawa K."/>
        </authorList>
    </citation>
    <scope>NUCLEOTIDE SEQUENCE [LARGE SCALE GENOMIC DNA]</scope>
</reference>
<accession>A0AAV4S044</accession>
<evidence type="ECO:0000256" key="1">
    <source>
        <dbReference type="SAM" id="MobiDB-lite"/>
    </source>
</evidence>